<organism evidence="1 2">
    <name type="scientific">Nephila pilipes</name>
    <name type="common">Giant wood spider</name>
    <name type="synonym">Nephila maculata</name>
    <dbReference type="NCBI Taxonomy" id="299642"/>
    <lineage>
        <taxon>Eukaryota</taxon>
        <taxon>Metazoa</taxon>
        <taxon>Ecdysozoa</taxon>
        <taxon>Arthropoda</taxon>
        <taxon>Chelicerata</taxon>
        <taxon>Arachnida</taxon>
        <taxon>Araneae</taxon>
        <taxon>Araneomorphae</taxon>
        <taxon>Entelegynae</taxon>
        <taxon>Araneoidea</taxon>
        <taxon>Nephilidae</taxon>
        <taxon>Nephila</taxon>
    </lineage>
</organism>
<dbReference type="AlphaFoldDB" id="A0A8X6IFH8"/>
<name>A0A8X6IFH8_NEPPI</name>
<dbReference type="Pfam" id="PF05380">
    <property type="entry name" value="Peptidase_A17"/>
    <property type="match status" value="1"/>
</dbReference>
<dbReference type="Proteomes" id="UP000887013">
    <property type="component" value="Unassembled WGS sequence"/>
</dbReference>
<accession>A0A8X6IFH8</accession>
<dbReference type="OrthoDB" id="8958038at2759"/>
<dbReference type="InterPro" id="IPR008042">
    <property type="entry name" value="Retrotrans_Pao"/>
</dbReference>
<keyword evidence="2" id="KW-1185">Reference proteome</keyword>
<gene>
    <name evidence="1" type="primary">AVEN_150243_1</name>
    <name evidence="1" type="ORF">NPIL_678221</name>
</gene>
<protein>
    <submittedName>
        <fullName evidence="1">Uncharacterized protein</fullName>
    </submittedName>
</protein>
<reference evidence="1" key="1">
    <citation type="submission" date="2020-08" db="EMBL/GenBank/DDBJ databases">
        <title>Multicomponent nature underlies the extraordinary mechanical properties of spider dragline silk.</title>
        <authorList>
            <person name="Kono N."/>
            <person name="Nakamura H."/>
            <person name="Mori M."/>
            <person name="Yoshida Y."/>
            <person name="Ohtoshi R."/>
            <person name="Malay A.D."/>
            <person name="Moran D.A.P."/>
            <person name="Tomita M."/>
            <person name="Numata K."/>
            <person name="Arakawa K."/>
        </authorList>
    </citation>
    <scope>NUCLEOTIDE SEQUENCE</scope>
</reference>
<evidence type="ECO:0000313" key="2">
    <source>
        <dbReference type="Proteomes" id="UP000887013"/>
    </source>
</evidence>
<evidence type="ECO:0000313" key="1">
    <source>
        <dbReference type="EMBL" id="GFS43936.1"/>
    </source>
</evidence>
<proteinExistence type="predicted"/>
<dbReference type="EMBL" id="BMAW01044327">
    <property type="protein sequence ID" value="GFS43936.1"/>
    <property type="molecule type" value="Genomic_DNA"/>
</dbReference>
<comment type="caution">
    <text evidence="1">The sequence shown here is derived from an EMBL/GenBank/DDBJ whole genome shotgun (WGS) entry which is preliminary data.</text>
</comment>
<sequence length="214" mass="24936">MGRPLKKLRDFPGIVKEHIRSIGFTTLASVLSELLLQEAWRNKLGWDEELPADLQLRYRRWTKRLELVKKCRIPRKILHGALETTGLHIFTDASLKCMLSVPFYAVKTEEKGKFQWFWQRLITPLELLGAVMAAGIGLTILEASSLKLIDEISCKEIERTENTMIKIIHSEWPAEIREKYNNTIHFYIEKGNSKVQTRLILSQDPENFTRLILY</sequence>